<dbReference type="Proteomes" id="UP000007802">
    <property type="component" value="Unassembled WGS sequence"/>
</dbReference>
<name>A0A0J9ERT4_AJEDA</name>
<reference evidence="1" key="1">
    <citation type="submission" date="2010-03" db="EMBL/GenBank/DDBJ databases">
        <title>Annotation of Blastomyces dermatitidis strain ATCC 18188.</title>
        <authorList>
            <consortium name="The Broad Institute Genome Sequencing Platform"/>
            <consortium name="Broad Institute Genome Sequencing Center for Infectious Disease."/>
            <person name="Cuomo C."/>
            <person name="Klein B."/>
            <person name="Sullivan T."/>
            <person name="Heitman J."/>
            <person name="Young S."/>
            <person name="Zeng Q."/>
            <person name="Gargeya S."/>
            <person name="Alvarado L."/>
            <person name="Berlin A.M."/>
            <person name="Chapman S.B."/>
            <person name="Chen Z."/>
            <person name="Freedman E."/>
            <person name="Gellesch M."/>
            <person name="Goldberg J."/>
            <person name="Griggs A."/>
            <person name="Gujja S."/>
            <person name="Heilman E."/>
            <person name="Heiman D."/>
            <person name="Howarth C."/>
            <person name="Mehta T."/>
            <person name="Neiman D."/>
            <person name="Pearson M."/>
            <person name="Roberts A."/>
            <person name="Saif S."/>
            <person name="Shea T."/>
            <person name="Shenoy N."/>
            <person name="Sisk P."/>
            <person name="Stolte C."/>
            <person name="Sykes S."/>
            <person name="White J."/>
            <person name="Yandava C."/>
            <person name="Haas B."/>
            <person name="Nusbaum C."/>
            <person name="Birren B."/>
        </authorList>
    </citation>
    <scope>NUCLEOTIDE SEQUENCE</scope>
    <source>
        <strain evidence="1">ATCC 18188</strain>
    </source>
</reference>
<dbReference type="AlphaFoldDB" id="A0A0J9ERT4"/>
<dbReference type="EMBL" id="GG749506">
    <property type="protein sequence ID" value="KMW68742.1"/>
    <property type="molecule type" value="Genomic_DNA"/>
</dbReference>
<evidence type="ECO:0000313" key="1">
    <source>
        <dbReference type="EMBL" id="KMW68742.1"/>
    </source>
</evidence>
<sequence>MKADFLTDTTLHEHDSFKTLSPDQHLLHDTILYHYTEILNNNEDNTDKTYLIIILSTTLQNLAEAQDLSTSII</sequence>
<protein>
    <submittedName>
        <fullName evidence="1">Uncharacterized protein</fullName>
    </submittedName>
</protein>
<organism evidence="1">
    <name type="scientific">Ajellomyces dermatitidis (strain ATCC 18188 / CBS 674.68)</name>
    <name type="common">Blastomyces dermatitidis</name>
    <dbReference type="NCBI Taxonomy" id="653446"/>
    <lineage>
        <taxon>Eukaryota</taxon>
        <taxon>Fungi</taxon>
        <taxon>Dikarya</taxon>
        <taxon>Ascomycota</taxon>
        <taxon>Pezizomycotina</taxon>
        <taxon>Eurotiomycetes</taxon>
        <taxon>Eurotiomycetidae</taxon>
        <taxon>Onygenales</taxon>
        <taxon>Ajellomycetaceae</taxon>
        <taxon>Blastomyces</taxon>
    </lineage>
</organism>
<accession>A0A0J9ERT4</accession>
<gene>
    <name evidence="1" type="ORF">BDDG_13008</name>
</gene>
<proteinExistence type="predicted"/>